<accession>A0A0G0QXM7</accession>
<evidence type="ECO:0000256" key="2">
    <source>
        <dbReference type="ARBA" id="ARBA00008016"/>
    </source>
</evidence>
<organism evidence="11 12">
    <name type="scientific">Candidatus Woesebacteria bacterium GW2011_GWB1_40_12</name>
    <dbReference type="NCBI Taxonomy" id="1618576"/>
    <lineage>
        <taxon>Bacteria</taxon>
        <taxon>Candidatus Woeseibacteriota</taxon>
    </lineage>
</organism>
<dbReference type="SUPFAM" id="SSF52540">
    <property type="entry name" value="P-loop containing nucleoside triphosphate hydrolases"/>
    <property type="match status" value="1"/>
</dbReference>
<feature type="domain" description="RecF/RecN/SMC N-terminal" evidence="10">
    <location>
        <begin position="3"/>
        <end position="336"/>
    </location>
</feature>
<dbReference type="InterPro" id="IPR042174">
    <property type="entry name" value="RecF_2"/>
</dbReference>
<evidence type="ECO:0000256" key="6">
    <source>
        <dbReference type="ARBA" id="ARBA00022741"/>
    </source>
</evidence>
<dbReference type="PROSITE" id="PS00617">
    <property type="entry name" value="RECF_1"/>
    <property type="match status" value="1"/>
</dbReference>
<dbReference type="Pfam" id="PF02463">
    <property type="entry name" value="SMC_N"/>
    <property type="match status" value="1"/>
</dbReference>
<comment type="similarity">
    <text evidence="2 9">Belongs to the RecF family.</text>
</comment>
<sequence length="339" mass="38537">MVFEFTPGISVILGPNASGKTNVLESLHILSTGKSFKAKLEEEVIQYDADIGRVGGVVVGEEEISTTLEAVITRGKINIGAARPEIVPRKKLLVNGVPRRMIDFSGNFRTVLFGPWDLDLVTESPSIRRKFLDTVLGQVDREYRRSALSYEKGLRQRNRVLWDMREGNIGPDRLLFWNQLLIKNGNYITDKREEFINFINGLEFEINGLKLNISYDKSVISESRLEQYSEEEVGAATTLVGPHRDDFIFNKGERSLSSYGSRGEQRMGVLWLKVAELSYIEEKTGERPTLLLDDIFSELDEEHKKIVMEISLKQQTIITSVDDDFTKDLKKVNKIKFLG</sequence>
<dbReference type="PANTHER" id="PTHR32182">
    <property type="entry name" value="DNA REPLICATION AND REPAIR PROTEIN RECF"/>
    <property type="match status" value="1"/>
</dbReference>
<proteinExistence type="inferred from homology"/>
<keyword evidence="5 9" id="KW-0235">DNA replication</keyword>
<evidence type="ECO:0000256" key="7">
    <source>
        <dbReference type="ARBA" id="ARBA00022840"/>
    </source>
</evidence>
<evidence type="ECO:0000259" key="10">
    <source>
        <dbReference type="Pfam" id="PF02463"/>
    </source>
</evidence>
<keyword evidence="6 9" id="KW-0547">Nucleotide-binding</keyword>
<name>A0A0G0QXM7_9BACT</name>
<dbReference type="GO" id="GO:0006302">
    <property type="term" value="P:double-strand break repair"/>
    <property type="evidence" value="ECO:0007669"/>
    <property type="project" value="TreeGrafter"/>
</dbReference>
<dbReference type="PATRIC" id="fig|1618576.3.peg.447"/>
<dbReference type="EMBL" id="LBYA01000024">
    <property type="protein sequence ID" value="KKR42186.1"/>
    <property type="molecule type" value="Genomic_DNA"/>
</dbReference>
<dbReference type="AlphaFoldDB" id="A0A0G0QXM7"/>
<evidence type="ECO:0000256" key="1">
    <source>
        <dbReference type="ARBA" id="ARBA00004496"/>
    </source>
</evidence>
<dbReference type="GO" id="GO:0006260">
    <property type="term" value="P:DNA replication"/>
    <property type="evidence" value="ECO:0007669"/>
    <property type="project" value="UniProtKB-UniRule"/>
</dbReference>
<keyword evidence="4 9" id="KW-0963">Cytoplasm</keyword>
<dbReference type="InterPro" id="IPR018078">
    <property type="entry name" value="DNA-binding_RecF_CS"/>
</dbReference>
<keyword evidence="9" id="KW-0234">DNA repair</keyword>
<dbReference type="GO" id="GO:0005524">
    <property type="term" value="F:ATP binding"/>
    <property type="evidence" value="ECO:0007669"/>
    <property type="project" value="UniProtKB-UniRule"/>
</dbReference>
<keyword evidence="9" id="KW-0227">DNA damage</keyword>
<comment type="subcellular location">
    <subcellularLocation>
        <location evidence="1 9">Cytoplasm</location>
    </subcellularLocation>
</comment>
<evidence type="ECO:0000313" key="12">
    <source>
        <dbReference type="Proteomes" id="UP000034215"/>
    </source>
</evidence>
<dbReference type="GO" id="GO:0000731">
    <property type="term" value="P:DNA synthesis involved in DNA repair"/>
    <property type="evidence" value="ECO:0007669"/>
    <property type="project" value="TreeGrafter"/>
</dbReference>
<dbReference type="Gene3D" id="3.40.50.300">
    <property type="entry name" value="P-loop containing nucleotide triphosphate hydrolases"/>
    <property type="match status" value="1"/>
</dbReference>
<comment type="caution">
    <text evidence="11">The sequence shown here is derived from an EMBL/GenBank/DDBJ whole genome shotgun (WGS) entry which is preliminary data.</text>
</comment>
<keyword evidence="8 9" id="KW-0238">DNA-binding</keyword>
<dbReference type="NCBIfam" id="TIGR00611">
    <property type="entry name" value="recf"/>
    <property type="match status" value="1"/>
</dbReference>
<feature type="binding site" evidence="9">
    <location>
        <begin position="14"/>
        <end position="21"/>
    </location>
    <ligand>
        <name>ATP</name>
        <dbReference type="ChEBI" id="CHEBI:30616"/>
    </ligand>
</feature>
<evidence type="ECO:0000256" key="8">
    <source>
        <dbReference type="ARBA" id="ARBA00023125"/>
    </source>
</evidence>
<comment type="function">
    <text evidence="9">The RecF protein is involved in DNA metabolism; it is required for DNA replication and normal SOS inducibility. RecF binds preferentially to single-stranded, linear DNA. It also seems to bind ATP.</text>
</comment>
<keyword evidence="9" id="KW-0742">SOS response</keyword>
<dbReference type="InterPro" id="IPR027417">
    <property type="entry name" value="P-loop_NTPase"/>
</dbReference>
<gene>
    <name evidence="9" type="primary">recF</name>
    <name evidence="11" type="ORF">UT76_C0024G0004</name>
</gene>
<dbReference type="HAMAP" id="MF_00365">
    <property type="entry name" value="RecF"/>
    <property type="match status" value="1"/>
</dbReference>
<keyword evidence="7 9" id="KW-0067">ATP-binding</keyword>
<dbReference type="InterPro" id="IPR003395">
    <property type="entry name" value="RecF/RecN/SMC_N"/>
</dbReference>
<dbReference type="PANTHER" id="PTHR32182:SF0">
    <property type="entry name" value="DNA REPLICATION AND REPAIR PROTEIN RECF"/>
    <property type="match status" value="1"/>
</dbReference>
<evidence type="ECO:0000256" key="4">
    <source>
        <dbReference type="ARBA" id="ARBA00022490"/>
    </source>
</evidence>
<evidence type="ECO:0000256" key="3">
    <source>
        <dbReference type="ARBA" id="ARBA00020170"/>
    </source>
</evidence>
<dbReference type="GO" id="GO:0003697">
    <property type="term" value="F:single-stranded DNA binding"/>
    <property type="evidence" value="ECO:0007669"/>
    <property type="project" value="UniProtKB-UniRule"/>
</dbReference>
<dbReference type="InterPro" id="IPR001238">
    <property type="entry name" value="DNA-binding_RecF"/>
</dbReference>
<evidence type="ECO:0000256" key="9">
    <source>
        <dbReference type="HAMAP-Rule" id="MF_00365"/>
    </source>
</evidence>
<dbReference type="GO" id="GO:0005737">
    <property type="term" value="C:cytoplasm"/>
    <property type="evidence" value="ECO:0007669"/>
    <property type="project" value="UniProtKB-SubCell"/>
</dbReference>
<dbReference type="Proteomes" id="UP000034215">
    <property type="component" value="Unassembled WGS sequence"/>
</dbReference>
<dbReference type="GO" id="GO:0009432">
    <property type="term" value="P:SOS response"/>
    <property type="evidence" value="ECO:0007669"/>
    <property type="project" value="UniProtKB-UniRule"/>
</dbReference>
<evidence type="ECO:0000313" key="11">
    <source>
        <dbReference type="EMBL" id="KKR42186.1"/>
    </source>
</evidence>
<dbReference type="Gene3D" id="1.20.1050.90">
    <property type="entry name" value="RecF/RecN/SMC, N-terminal domain"/>
    <property type="match status" value="1"/>
</dbReference>
<evidence type="ECO:0000256" key="5">
    <source>
        <dbReference type="ARBA" id="ARBA00022705"/>
    </source>
</evidence>
<protein>
    <recommendedName>
        <fullName evidence="3 9">DNA replication and repair protein RecF</fullName>
    </recommendedName>
</protein>
<reference evidence="11 12" key="1">
    <citation type="journal article" date="2015" name="Nature">
        <title>rRNA introns, odd ribosomes, and small enigmatic genomes across a large radiation of phyla.</title>
        <authorList>
            <person name="Brown C.T."/>
            <person name="Hug L.A."/>
            <person name="Thomas B.C."/>
            <person name="Sharon I."/>
            <person name="Castelle C.J."/>
            <person name="Singh A."/>
            <person name="Wilkins M.J."/>
            <person name="Williams K.H."/>
            <person name="Banfield J.F."/>
        </authorList>
    </citation>
    <scope>NUCLEOTIDE SEQUENCE [LARGE SCALE GENOMIC DNA]</scope>
</reference>